<dbReference type="Proteomes" id="UP000324973">
    <property type="component" value="Unassembled WGS sequence"/>
</dbReference>
<feature type="compositionally biased region" description="Low complexity" evidence="1">
    <location>
        <begin position="35"/>
        <end position="46"/>
    </location>
</feature>
<name>A0A5D4XET6_9GAMM</name>
<accession>A0A5D4XET6</accession>
<sequence length="71" mass="7809">MPRCPGLPDRVQAPTRARRTPTPVHRRQAVRRRSPASAAPGAFATGRARRPRRRARRAPPGSGAHGRGRSR</sequence>
<reference evidence="2 3" key="1">
    <citation type="submission" date="2019-08" db="EMBL/GenBank/DDBJ databases">
        <title>Luteimonas viscosus sp. nov., isolated from soil of a sunflower field.</title>
        <authorList>
            <person name="Jianli Z."/>
            <person name="Ying Z."/>
        </authorList>
    </citation>
    <scope>NUCLEOTIDE SEQUENCE [LARGE SCALE GENOMIC DNA]</scope>
    <source>
        <strain evidence="2 3">XBU10</strain>
    </source>
</reference>
<evidence type="ECO:0000313" key="2">
    <source>
        <dbReference type="EMBL" id="TYT23186.1"/>
    </source>
</evidence>
<dbReference type="EMBL" id="VTFT01000003">
    <property type="protein sequence ID" value="TYT23186.1"/>
    <property type="molecule type" value="Genomic_DNA"/>
</dbReference>
<gene>
    <name evidence="2" type="ORF">FZO89_17720</name>
</gene>
<feature type="compositionally biased region" description="Basic residues" evidence="1">
    <location>
        <begin position="47"/>
        <end position="57"/>
    </location>
</feature>
<comment type="caution">
    <text evidence="2">The sequence shown here is derived from an EMBL/GenBank/DDBJ whole genome shotgun (WGS) entry which is preliminary data.</text>
</comment>
<feature type="compositionally biased region" description="Basic residues" evidence="1">
    <location>
        <begin position="16"/>
        <end position="34"/>
    </location>
</feature>
<organism evidence="2 3">
    <name type="scientific">Luteimonas viscosa</name>
    <dbReference type="NCBI Taxonomy" id="1132694"/>
    <lineage>
        <taxon>Bacteria</taxon>
        <taxon>Pseudomonadati</taxon>
        <taxon>Pseudomonadota</taxon>
        <taxon>Gammaproteobacteria</taxon>
        <taxon>Lysobacterales</taxon>
        <taxon>Lysobacteraceae</taxon>
        <taxon>Luteimonas</taxon>
    </lineage>
</organism>
<dbReference type="AlphaFoldDB" id="A0A5D4XET6"/>
<keyword evidence="3" id="KW-1185">Reference proteome</keyword>
<proteinExistence type="predicted"/>
<protein>
    <submittedName>
        <fullName evidence="2">Uncharacterized protein</fullName>
    </submittedName>
</protein>
<evidence type="ECO:0000313" key="3">
    <source>
        <dbReference type="Proteomes" id="UP000324973"/>
    </source>
</evidence>
<feature type="region of interest" description="Disordered" evidence="1">
    <location>
        <begin position="1"/>
        <end position="71"/>
    </location>
</feature>
<evidence type="ECO:0000256" key="1">
    <source>
        <dbReference type="SAM" id="MobiDB-lite"/>
    </source>
</evidence>